<keyword evidence="5 10" id="KW-0315">Glutamine amidotransferase</keyword>
<dbReference type="OrthoDB" id="9807137at2"/>
<comment type="function">
    <text evidence="10">IGPS catalyzes the conversion of PRFAR and glutamine to IGP, AICAR and glutamate. The HisH subunit catalyzes the hydrolysis of glutamine to glutamate and ammonia as part of the synthesis of IGP and AICAR. The resulting ammonia molecule is channeled to the active site of HisF.</text>
</comment>
<comment type="catalytic activity">
    <reaction evidence="9 10">
        <text>L-glutamine + H2O = L-glutamate + NH4(+)</text>
        <dbReference type="Rhea" id="RHEA:15889"/>
        <dbReference type="ChEBI" id="CHEBI:15377"/>
        <dbReference type="ChEBI" id="CHEBI:28938"/>
        <dbReference type="ChEBI" id="CHEBI:29985"/>
        <dbReference type="ChEBI" id="CHEBI:58359"/>
        <dbReference type="EC" id="3.5.1.2"/>
    </reaction>
</comment>
<dbReference type="EC" id="4.3.2.10" evidence="10"/>
<dbReference type="InterPro" id="IPR029062">
    <property type="entry name" value="Class_I_gatase-like"/>
</dbReference>
<dbReference type="PROSITE" id="PS51273">
    <property type="entry name" value="GATASE_TYPE_1"/>
    <property type="match status" value="1"/>
</dbReference>
<keyword evidence="10" id="KW-0963">Cytoplasm</keyword>
<reference evidence="13 14" key="1">
    <citation type="submission" date="2016-10" db="EMBL/GenBank/DDBJ databases">
        <authorList>
            <person name="de Groot N.N."/>
        </authorList>
    </citation>
    <scope>NUCLEOTIDE SEQUENCE [LARGE SCALE GENOMIC DNA]</scope>
    <source>
        <strain evidence="13 14">DSM 26000</strain>
    </source>
</reference>
<dbReference type="RefSeq" id="WP_090078222.1">
    <property type="nucleotide sequence ID" value="NZ_FOQT01000001.1"/>
</dbReference>
<dbReference type="CDD" id="cd01748">
    <property type="entry name" value="GATase1_IGP_Synthase"/>
    <property type="match status" value="1"/>
</dbReference>
<keyword evidence="4 10" id="KW-0378">Hydrolase</keyword>
<keyword evidence="3 10" id="KW-0028">Amino-acid biosynthesis</keyword>
<evidence type="ECO:0000259" key="12">
    <source>
        <dbReference type="Pfam" id="PF00117"/>
    </source>
</evidence>
<comment type="subcellular location">
    <subcellularLocation>
        <location evidence="10">Cytoplasm</location>
    </subcellularLocation>
</comment>
<name>A0A1I3CVM9_9FLAO</name>
<gene>
    <name evidence="10" type="primary">hisH</name>
    <name evidence="13" type="ORF">SAMN05443292_0093</name>
</gene>
<evidence type="ECO:0000256" key="2">
    <source>
        <dbReference type="ARBA" id="ARBA00011152"/>
    </source>
</evidence>
<evidence type="ECO:0000256" key="7">
    <source>
        <dbReference type="ARBA" id="ARBA00023239"/>
    </source>
</evidence>
<dbReference type="NCBIfam" id="TIGR01855">
    <property type="entry name" value="IMP_synth_hisH"/>
    <property type="match status" value="1"/>
</dbReference>
<dbReference type="EC" id="3.5.1.2" evidence="10"/>
<feature type="domain" description="Glutamine amidotransferase" evidence="12">
    <location>
        <begin position="4"/>
        <end position="190"/>
    </location>
</feature>
<proteinExistence type="inferred from homology"/>
<dbReference type="GO" id="GO:0000107">
    <property type="term" value="F:imidazoleglycerol-phosphate synthase activity"/>
    <property type="evidence" value="ECO:0007669"/>
    <property type="project" value="UniProtKB-UniRule"/>
</dbReference>
<dbReference type="InterPro" id="IPR010139">
    <property type="entry name" value="Imidazole-glycPsynth_HisH"/>
</dbReference>
<evidence type="ECO:0000256" key="4">
    <source>
        <dbReference type="ARBA" id="ARBA00022801"/>
    </source>
</evidence>
<dbReference type="GO" id="GO:0005737">
    <property type="term" value="C:cytoplasm"/>
    <property type="evidence" value="ECO:0007669"/>
    <property type="project" value="UniProtKB-SubCell"/>
</dbReference>
<dbReference type="Pfam" id="PF00117">
    <property type="entry name" value="GATase"/>
    <property type="match status" value="1"/>
</dbReference>
<dbReference type="GO" id="GO:0004359">
    <property type="term" value="F:glutaminase activity"/>
    <property type="evidence" value="ECO:0007669"/>
    <property type="project" value="UniProtKB-EC"/>
</dbReference>
<comment type="subunit">
    <text evidence="2 10">Heterodimer of HisH and HisF.</text>
</comment>
<dbReference type="PIRSF" id="PIRSF000495">
    <property type="entry name" value="Amidotransf_hisH"/>
    <property type="match status" value="1"/>
</dbReference>
<dbReference type="UniPathway" id="UPA00031">
    <property type="reaction ID" value="UER00010"/>
</dbReference>
<dbReference type="HAMAP" id="MF_00278">
    <property type="entry name" value="HisH"/>
    <property type="match status" value="1"/>
</dbReference>
<dbReference type="AlphaFoldDB" id="A0A1I3CVM9"/>
<dbReference type="PANTHER" id="PTHR42701">
    <property type="entry name" value="IMIDAZOLE GLYCEROL PHOSPHATE SYNTHASE SUBUNIT HISH"/>
    <property type="match status" value="1"/>
</dbReference>
<dbReference type="PANTHER" id="PTHR42701:SF1">
    <property type="entry name" value="IMIDAZOLE GLYCEROL PHOSPHATE SYNTHASE SUBUNIT HISH"/>
    <property type="match status" value="1"/>
</dbReference>
<evidence type="ECO:0000313" key="14">
    <source>
        <dbReference type="Proteomes" id="UP000198931"/>
    </source>
</evidence>
<evidence type="ECO:0000256" key="9">
    <source>
        <dbReference type="ARBA" id="ARBA00049534"/>
    </source>
</evidence>
<dbReference type="InterPro" id="IPR017926">
    <property type="entry name" value="GATASE"/>
</dbReference>
<evidence type="ECO:0000256" key="11">
    <source>
        <dbReference type="PIRSR" id="PIRSR000495-1"/>
    </source>
</evidence>
<keyword evidence="6 10" id="KW-0368">Histidine biosynthesis</keyword>
<dbReference type="SUPFAM" id="SSF52317">
    <property type="entry name" value="Class I glutamine amidotransferase-like"/>
    <property type="match status" value="1"/>
</dbReference>
<evidence type="ECO:0000256" key="5">
    <source>
        <dbReference type="ARBA" id="ARBA00022962"/>
    </source>
</evidence>
<evidence type="ECO:0000256" key="3">
    <source>
        <dbReference type="ARBA" id="ARBA00022605"/>
    </source>
</evidence>
<protein>
    <recommendedName>
        <fullName evidence="10">Imidazole glycerol phosphate synthase subunit HisH</fullName>
        <ecNumber evidence="10">4.3.2.10</ecNumber>
    </recommendedName>
    <alternativeName>
        <fullName evidence="10">IGP synthase glutaminase subunit</fullName>
        <ecNumber evidence="10">3.5.1.2</ecNumber>
    </alternativeName>
    <alternativeName>
        <fullName evidence="10">IGP synthase subunit HisH</fullName>
    </alternativeName>
    <alternativeName>
        <fullName evidence="10">ImGP synthase subunit HisH</fullName>
        <shortName evidence="10">IGPS subunit HisH</shortName>
    </alternativeName>
</protein>
<sequence>MIAIIDYGAGNIKSVQNAVEKLGFETILTSDFDEIRNAEKVIFPGVGEASTAMKFLKEKKLEQLIPTLKQPFLGICLGQQLLCQFSEEGETECLGIFDVNVKKFPTTQIVPHMGWNNLEKTDSKILKNVLNEDNFYFVHSYYCEIGKETSSVCDYILPFSATLEKNNFYGTQFHPEKSGDVGSKILENFLNLN</sequence>
<comment type="pathway">
    <text evidence="1 10">Amino-acid biosynthesis; L-histidine biosynthesis; L-histidine from 5-phospho-alpha-D-ribose 1-diphosphate: step 5/9.</text>
</comment>
<dbReference type="STRING" id="1125876.SAMN05443292_0093"/>
<evidence type="ECO:0000313" key="13">
    <source>
        <dbReference type="EMBL" id="SFH78291.1"/>
    </source>
</evidence>
<evidence type="ECO:0000256" key="10">
    <source>
        <dbReference type="HAMAP-Rule" id="MF_00278"/>
    </source>
</evidence>
<comment type="catalytic activity">
    <reaction evidence="8 10">
        <text>5-[(5-phospho-1-deoxy-D-ribulos-1-ylimino)methylamino]-1-(5-phospho-beta-D-ribosyl)imidazole-4-carboxamide + L-glutamine = D-erythro-1-(imidazol-4-yl)glycerol 3-phosphate + 5-amino-1-(5-phospho-beta-D-ribosyl)imidazole-4-carboxamide + L-glutamate + H(+)</text>
        <dbReference type="Rhea" id="RHEA:24793"/>
        <dbReference type="ChEBI" id="CHEBI:15378"/>
        <dbReference type="ChEBI" id="CHEBI:29985"/>
        <dbReference type="ChEBI" id="CHEBI:58278"/>
        <dbReference type="ChEBI" id="CHEBI:58359"/>
        <dbReference type="ChEBI" id="CHEBI:58475"/>
        <dbReference type="ChEBI" id="CHEBI:58525"/>
        <dbReference type="EC" id="4.3.2.10"/>
    </reaction>
</comment>
<evidence type="ECO:0000256" key="8">
    <source>
        <dbReference type="ARBA" id="ARBA00047838"/>
    </source>
</evidence>
<keyword evidence="7 10" id="KW-0456">Lyase</keyword>
<dbReference type="GO" id="GO:0000105">
    <property type="term" value="P:L-histidine biosynthetic process"/>
    <property type="evidence" value="ECO:0007669"/>
    <property type="project" value="UniProtKB-UniRule"/>
</dbReference>
<keyword evidence="13" id="KW-0808">Transferase</keyword>
<dbReference type="GO" id="GO:0016829">
    <property type="term" value="F:lyase activity"/>
    <property type="evidence" value="ECO:0007669"/>
    <property type="project" value="UniProtKB-KW"/>
</dbReference>
<dbReference type="Gene3D" id="3.40.50.880">
    <property type="match status" value="1"/>
</dbReference>
<feature type="active site" evidence="10 11">
    <location>
        <position position="176"/>
    </location>
</feature>
<evidence type="ECO:0000256" key="1">
    <source>
        <dbReference type="ARBA" id="ARBA00005091"/>
    </source>
</evidence>
<accession>A0A1I3CVM9</accession>
<keyword evidence="14" id="KW-1185">Reference proteome</keyword>
<organism evidence="13 14">
    <name type="scientific">Halpernia frigidisoli</name>
    <dbReference type="NCBI Taxonomy" id="1125876"/>
    <lineage>
        <taxon>Bacteria</taxon>
        <taxon>Pseudomonadati</taxon>
        <taxon>Bacteroidota</taxon>
        <taxon>Flavobacteriia</taxon>
        <taxon>Flavobacteriales</taxon>
        <taxon>Weeksellaceae</taxon>
        <taxon>Chryseobacterium group</taxon>
        <taxon>Halpernia</taxon>
    </lineage>
</organism>
<feature type="active site" description="Nucleophile" evidence="10 11">
    <location>
        <position position="76"/>
    </location>
</feature>
<dbReference type="Proteomes" id="UP000198931">
    <property type="component" value="Unassembled WGS sequence"/>
</dbReference>
<dbReference type="EMBL" id="FOQT01000001">
    <property type="protein sequence ID" value="SFH78291.1"/>
    <property type="molecule type" value="Genomic_DNA"/>
</dbReference>
<feature type="active site" evidence="10 11">
    <location>
        <position position="174"/>
    </location>
</feature>
<evidence type="ECO:0000256" key="6">
    <source>
        <dbReference type="ARBA" id="ARBA00023102"/>
    </source>
</evidence>